<keyword evidence="4 7" id="KW-0720">Serine protease</keyword>
<dbReference type="PROSITE" id="PS00134">
    <property type="entry name" value="TRYPSIN_HIS"/>
    <property type="match status" value="1"/>
</dbReference>
<gene>
    <name evidence="11" type="primary">LOC117567249</name>
</gene>
<evidence type="ECO:0000256" key="2">
    <source>
        <dbReference type="ARBA" id="ARBA00022729"/>
    </source>
</evidence>
<dbReference type="RefSeq" id="XP_034102988.1">
    <property type="nucleotide sequence ID" value="XM_034247097.2"/>
</dbReference>
<dbReference type="PROSITE" id="PS00135">
    <property type="entry name" value="TRYPSIN_SER"/>
    <property type="match status" value="1"/>
</dbReference>
<evidence type="ECO:0000313" key="11">
    <source>
        <dbReference type="RefSeq" id="XP_034102988.1"/>
    </source>
</evidence>
<dbReference type="GeneID" id="117567249"/>
<dbReference type="PROSITE" id="PS50240">
    <property type="entry name" value="TRYPSIN_DOM"/>
    <property type="match status" value="1"/>
</dbReference>
<dbReference type="InterPro" id="IPR001254">
    <property type="entry name" value="Trypsin_dom"/>
</dbReference>
<dbReference type="InterPro" id="IPR033116">
    <property type="entry name" value="TRYPSIN_SER"/>
</dbReference>
<dbReference type="InterPro" id="IPR001314">
    <property type="entry name" value="Peptidase_S1A"/>
</dbReference>
<evidence type="ECO:0000259" key="9">
    <source>
        <dbReference type="PROSITE" id="PS50240"/>
    </source>
</evidence>
<dbReference type="Pfam" id="PF00089">
    <property type="entry name" value="Trypsin"/>
    <property type="match status" value="1"/>
</dbReference>
<feature type="signal peptide" evidence="8">
    <location>
        <begin position="1"/>
        <end position="16"/>
    </location>
</feature>
<dbReference type="CDD" id="cd00190">
    <property type="entry name" value="Tryp_SPc"/>
    <property type="match status" value="1"/>
</dbReference>
<proteinExistence type="predicted"/>
<keyword evidence="2 8" id="KW-0732">Signal</keyword>
<dbReference type="OrthoDB" id="5565075at2759"/>
<dbReference type="Proteomes" id="UP000515160">
    <property type="component" value="Chromosome 3"/>
</dbReference>
<accession>A0A6P8WUA7</accession>
<dbReference type="InterPro" id="IPR009003">
    <property type="entry name" value="Peptidase_S1_PA"/>
</dbReference>
<dbReference type="SUPFAM" id="SSF50494">
    <property type="entry name" value="Trypsin-like serine proteases"/>
    <property type="match status" value="1"/>
</dbReference>
<evidence type="ECO:0000256" key="1">
    <source>
        <dbReference type="ARBA" id="ARBA00022670"/>
    </source>
</evidence>
<dbReference type="InterPro" id="IPR051333">
    <property type="entry name" value="CLIP_Serine_Protease"/>
</dbReference>
<dbReference type="PANTHER" id="PTHR24260">
    <property type="match status" value="1"/>
</dbReference>
<dbReference type="SMART" id="SM00020">
    <property type="entry name" value="Tryp_SPc"/>
    <property type="match status" value="1"/>
</dbReference>
<dbReference type="PANTHER" id="PTHR24260:SF134">
    <property type="entry name" value="AT07769P-RELATED"/>
    <property type="match status" value="1"/>
</dbReference>
<feature type="domain" description="Peptidase S1" evidence="9">
    <location>
        <begin position="34"/>
        <end position="259"/>
    </location>
</feature>
<evidence type="ECO:0000256" key="5">
    <source>
        <dbReference type="ARBA" id="ARBA00023145"/>
    </source>
</evidence>
<sequence length="263" mass="28528">MYALFTILAVAAVAVAADNQTALEEEELKFENIITNGCPAYEGKAPYIVGLKMGKNNENGDWLGAGTIIAHNWVLTAAHCIAEADFAEVHYGSNRAWNGQYNHKVYKPNFILHENSRFDIGLIRTPHVDFHSRVNKVNLPKISQRNEQFENSWAVACGWGGMANGQLADWLQCIDVQIISNDECRRTFGSGLLDEILCTRTTGGTSPCGGDSGGPLVTHDSPVLVGITSFGAAGPCTGGHPAGFTRVSSHIEWIRDKSGVAYY</sequence>
<dbReference type="PRINTS" id="PR00722">
    <property type="entry name" value="CHYMOTRYPSIN"/>
</dbReference>
<keyword evidence="3 7" id="KW-0378">Hydrolase</keyword>
<evidence type="ECO:0000256" key="4">
    <source>
        <dbReference type="ARBA" id="ARBA00022825"/>
    </source>
</evidence>
<evidence type="ECO:0000256" key="7">
    <source>
        <dbReference type="RuleBase" id="RU363034"/>
    </source>
</evidence>
<keyword evidence="5" id="KW-0865">Zymogen</keyword>
<dbReference type="FunFam" id="2.40.10.10:FF:000025">
    <property type="entry name" value="serine proteases 1/2"/>
    <property type="match status" value="1"/>
</dbReference>
<evidence type="ECO:0000313" key="10">
    <source>
        <dbReference type="Proteomes" id="UP000515160"/>
    </source>
</evidence>
<dbReference type="GO" id="GO:0006508">
    <property type="term" value="P:proteolysis"/>
    <property type="evidence" value="ECO:0007669"/>
    <property type="project" value="UniProtKB-KW"/>
</dbReference>
<protein>
    <submittedName>
        <fullName evidence="11">Serine protease 1-like</fullName>
    </submittedName>
</protein>
<reference evidence="11" key="1">
    <citation type="submission" date="2025-08" db="UniProtKB">
        <authorList>
            <consortium name="RefSeq"/>
        </authorList>
    </citation>
    <scope>IDENTIFICATION</scope>
    <source>
        <strain evidence="11">15112-1751.03</strain>
        <tissue evidence="11">Whole Adult</tissue>
    </source>
</reference>
<dbReference type="Gene3D" id="2.40.10.10">
    <property type="entry name" value="Trypsin-like serine proteases"/>
    <property type="match status" value="2"/>
</dbReference>
<organism evidence="10 11">
    <name type="scientific">Drosophila albomicans</name>
    <name type="common">Fruit fly</name>
    <dbReference type="NCBI Taxonomy" id="7291"/>
    <lineage>
        <taxon>Eukaryota</taxon>
        <taxon>Metazoa</taxon>
        <taxon>Ecdysozoa</taxon>
        <taxon>Arthropoda</taxon>
        <taxon>Hexapoda</taxon>
        <taxon>Insecta</taxon>
        <taxon>Pterygota</taxon>
        <taxon>Neoptera</taxon>
        <taxon>Endopterygota</taxon>
        <taxon>Diptera</taxon>
        <taxon>Brachycera</taxon>
        <taxon>Muscomorpha</taxon>
        <taxon>Ephydroidea</taxon>
        <taxon>Drosophilidae</taxon>
        <taxon>Drosophila</taxon>
    </lineage>
</organism>
<evidence type="ECO:0000256" key="3">
    <source>
        <dbReference type="ARBA" id="ARBA00022801"/>
    </source>
</evidence>
<feature type="chain" id="PRO_5028328239" evidence="8">
    <location>
        <begin position="17"/>
        <end position="263"/>
    </location>
</feature>
<keyword evidence="10" id="KW-1185">Reference proteome</keyword>
<name>A0A6P8WUA7_DROAB</name>
<dbReference type="InterPro" id="IPR018114">
    <property type="entry name" value="TRYPSIN_HIS"/>
</dbReference>
<evidence type="ECO:0000256" key="8">
    <source>
        <dbReference type="SAM" id="SignalP"/>
    </source>
</evidence>
<dbReference type="AlphaFoldDB" id="A0A6P8WUA7"/>
<evidence type="ECO:0000256" key="6">
    <source>
        <dbReference type="ARBA" id="ARBA00023157"/>
    </source>
</evidence>
<keyword evidence="1 7" id="KW-0645">Protease</keyword>
<dbReference type="GO" id="GO:0004252">
    <property type="term" value="F:serine-type endopeptidase activity"/>
    <property type="evidence" value="ECO:0007669"/>
    <property type="project" value="InterPro"/>
</dbReference>
<keyword evidence="6" id="KW-1015">Disulfide bond</keyword>
<dbReference type="InterPro" id="IPR043504">
    <property type="entry name" value="Peptidase_S1_PA_chymotrypsin"/>
</dbReference>